<accession>A0ABX7WPB7</accession>
<sequence>MDMKKFADFWRGMFYLISTVTMGILLYLLVIVWQPLWAGGFEDFGDISEAIGHLDATTKPAVEMVPSMLDQMMLMNQNMQLMNQNIDQMRVIMSYQMGAMNYQIDRMNNKFTPSGMMPFNW</sequence>
<keyword evidence="1" id="KW-1133">Transmembrane helix</keyword>
<keyword evidence="1" id="KW-0812">Transmembrane</keyword>
<evidence type="ECO:0000313" key="2">
    <source>
        <dbReference type="EMBL" id="QTR45370.1"/>
    </source>
</evidence>
<dbReference type="Proteomes" id="UP000672039">
    <property type="component" value="Chromosome"/>
</dbReference>
<dbReference type="RefSeq" id="WP_210221783.1">
    <property type="nucleotide sequence ID" value="NZ_CP072801.1"/>
</dbReference>
<dbReference type="EMBL" id="CP072801">
    <property type="protein sequence ID" value="QTR45370.1"/>
    <property type="molecule type" value="Genomic_DNA"/>
</dbReference>
<feature type="transmembrane region" description="Helical" evidence="1">
    <location>
        <begin position="12"/>
        <end position="33"/>
    </location>
</feature>
<keyword evidence="1" id="KW-0472">Membrane</keyword>
<proteinExistence type="predicted"/>
<protein>
    <recommendedName>
        <fullName evidence="4">DUF4175 domain-containing protein</fullName>
    </recommendedName>
</protein>
<evidence type="ECO:0000313" key="3">
    <source>
        <dbReference type="Proteomes" id="UP000672039"/>
    </source>
</evidence>
<keyword evidence="3" id="KW-1185">Reference proteome</keyword>
<gene>
    <name evidence="2" type="ORF">J9253_15355</name>
</gene>
<reference evidence="2 3" key="1">
    <citation type="submission" date="2021-04" db="EMBL/GenBank/DDBJ databases">
        <title>Genomics, taxonomy and metabolism of representatives of sulfur bacteria of the genus Thiothrix: Thiothrix fructosivorans QT, Thiothrix unzii A1T and three new species, Thiothrix subterranea sp. nov., Thiothrix litoralis sp. nov. and 'Candidatus Thiothrix anitrata' sp. nov.</title>
        <authorList>
            <person name="Ravin N.V."/>
            <person name="Smolyakov D."/>
            <person name="Rudenko T.S."/>
            <person name="Mardanov A.V."/>
            <person name="Beletsky A.V."/>
            <person name="Markov N.D."/>
            <person name="Fomenkov A.I."/>
            <person name="Roberts R.J."/>
            <person name="Karnachuk O.V."/>
            <person name="Novikov A."/>
            <person name="Grabovich M.Y."/>
        </authorList>
    </citation>
    <scope>NUCLEOTIDE SEQUENCE [LARGE SCALE GENOMIC DNA]</scope>
    <source>
        <strain evidence="2 3">AS</strain>
    </source>
</reference>
<name>A0ABX7WPB7_9GAMM</name>
<evidence type="ECO:0008006" key="4">
    <source>
        <dbReference type="Google" id="ProtNLM"/>
    </source>
</evidence>
<organism evidence="2 3">
    <name type="scientific">Thiothrix litoralis</name>
    <dbReference type="NCBI Taxonomy" id="2891210"/>
    <lineage>
        <taxon>Bacteria</taxon>
        <taxon>Pseudomonadati</taxon>
        <taxon>Pseudomonadota</taxon>
        <taxon>Gammaproteobacteria</taxon>
        <taxon>Thiotrichales</taxon>
        <taxon>Thiotrichaceae</taxon>
        <taxon>Thiothrix</taxon>
    </lineage>
</organism>
<evidence type="ECO:0000256" key="1">
    <source>
        <dbReference type="SAM" id="Phobius"/>
    </source>
</evidence>